<evidence type="ECO:0000313" key="2">
    <source>
        <dbReference type="Proteomes" id="UP000244336"/>
    </source>
</evidence>
<organism evidence="1 2">
    <name type="scientific">Panicum hallii var. hallii</name>
    <dbReference type="NCBI Taxonomy" id="1504633"/>
    <lineage>
        <taxon>Eukaryota</taxon>
        <taxon>Viridiplantae</taxon>
        <taxon>Streptophyta</taxon>
        <taxon>Embryophyta</taxon>
        <taxon>Tracheophyta</taxon>
        <taxon>Spermatophyta</taxon>
        <taxon>Magnoliopsida</taxon>
        <taxon>Liliopsida</taxon>
        <taxon>Poales</taxon>
        <taxon>Poaceae</taxon>
        <taxon>PACMAD clade</taxon>
        <taxon>Panicoideae</taxon>
        <taxon>Panicodae</taxon>
        <taxon>Paniceae</taxon>
        <taxon>Panicinae</taxon>
        <taxon>Panicum</taxon>
        <taxon>Panicum sect. Panicum</taxon>
    </lineage>
</organism>
<dbReference type="AlphaFoldDB" id="A0A2T7EQ30"/>
<keyword evidence="2" id="KW-1185">Reference proteome</keyword>
<evidence type="ECO:0000313" key="1">
    <source>
        <dbReference type="EMBL" id="PUZ69938.1"/>
    </source>
</evidence>
<proteinExistence type="predicted"/>
<dbReference type="EMBL" id="CM009750">
    <property type="protein sequence ID" value="PUZ69938.1"/>
    <property type="molecule type" value="Genomic_DNA"/>
</dbReference>
<protein>
    <submittedName>
        <fullName evidence="1">Uncharacterized protein</fullName>
    </submittedName>
</protein>
<name>A0A2T7EQ30_9POAL</name>
<sequence>MINTKTTFAAVPHNLLHFDVFKLAGVAGVCRIAYAFQLCVCYRLNLSLDGFINDFYEQRIF</sequence>
<dbReference type="Gramene" id="PUZ69938">
    <property type="protein sequence ID" value="PUZ69938"/>
    <property type="gene ID" value="GQ55_2G169400"/>
</dbReference>
<gene>
    <name evidence="1" type="ORF">GQ55_2G169400</name>
</gene>
<dbReference type="Proteomes" id="UP000244336">
    <property type="component" value="Chromosome 2"/>
</dbReference>
<reference evidence="1 2" key="1">
    <citation type="submission" date="2018-04" db="EMBL/GenBank/DDBJ databases">
        <title>WGS assembly of Panicum hallii var. hallii HAL2.</title>
        <authorList>
            <person name="Lovell J."/>
            <person name="Jenkins J."/>
            <person name="Lowry D."/>
            <person name="Mamidi S."/>
            <person name="Sreedasyam A."/>
            <person name="Weng X."/>
            <person name="Barry K."/>
            <person name="Bonette J."/>
            <person name="Campitelli B."/>
            <person name="Daum C."/>
            <person name="Gordon S."/>
            <person name="Gould B."/>
            <person name="Lipzen A."/>
            <person name="MacQueen A."/>
            <person name="Palacio-Mejia J."/>
            <person name="Plott C."/>
            <person name="Shakirov E."/>
            <person name="Shu S."/>
            <person name="Yoshinaga Y."/>
            <person name="Zane M."/>
            <person name="Rokhsar D."/>
            <person name="Grimwood J."/>
            <person name="Schmutz J."/>
            <person name="Juenger T."/>
        </authorList>
    </citation>
    <scope>NUCLEOTIDE SEQUENCE [LARGE SCALE GENOMIC DNA]</scope>
    <source>
        <strain evidence="2">cv. HAL2</strain>
    </source>
</reference>
<accession>A0A2T7EQ30</accession>